<proteinExistence type="predicted"/>
<dbReference type="Proteomes" id="UP000823617">
    <property type="component" value="Unassembled WGS sequence"/>
</dbReference>
<protein>
    <recommendedName>
        <fullName evidence="3">Lipoprotein</fullName>
    </recommendedName>
</protein>
<sequence length="142" mass="15760">MKTMTLAGITAAVLLIAGCVRNNFSETDFQVVEGISLYVKGQQILSYTPEKCQIGFNPDSGEIRVSDDDMADYFIIRFTGSIPANEGEVTKADIEYTTPDNLKRLNGISFRVTRTDEDSGLIWLWDEAGKTGVVLPDMKRLE</sequence>
<dbReference type="PROSITE" id="PS51257">
    <property type="entry name" value="PROKAR_LIPOPROTEIN"/>
    <property type="match status" value="1"/>
</dbReference>
<evidence type="ECO:0000313" key="1">
    <source>
        <dbReference type="EMBL" id="MBO8456179.1"/>
    </source>
</evidence>
<gene>
    <name evidence="1" type="ORF">IAC08_07230</name>
</gene>
<name>A0A9D9HLR9_9BACT</name>
<accession>A0A9D9HLR9</accession>
<organism evidence="1 2">
    <name type="scientific">Candidatus Cryptobacteroides intestinigallinarum</name>
    <dbReference type="NCBI Taxonomy" id="2840767"/>
    <lineage>
        <taxon>Bacteria</taxon>
        <taxon>Pseudomonadati</taxon>
        <taxon>Bacteroidota</taxon>
        <taxon>Bacteroidia</taxon>
        <taxon>Bacteroidales</taxon>
        <taxon>Candidatus Cryptobacteroides</taxon>
    </lineage>
</organism>
<dbReference type="EMBL" id="JADIMK010000074">
    <property type="protein sequence ID" value="MBO8456179.1"/>
    <property type="molecule type" value="Genomic_DNA"/>
</dbReference>
<comment type="caution">
    <text evidence="1">The sequence shown here is derived from an EMBL/GenBank/DDBJ whole genome shotgun (WGS) entry which is preliminary data.</text>
</comment>
<reference evidence="1" key="2">
    <citation type="journal article" date="2021" name="PeerJ">
        <title>Extensive microbial diversity within the chicken gut microbiome revealed by metagenomics and culture.</title>
        <authorList>
            <person name="Gilroy R."/>
            <person name="Ravi A."/>
            <person name="Getino M."/>
            <person name="Pursley I."/>
            <person name="Horton D.L."/>
            <person name="Alikhan N.F."/>
            <person name="Baker D."/>
            <person name="Gharbi K."/>
            <person name="Hall N."/>
            <person name="Watson M."/>
            <person name="Adriaenssens E.M."/>
            <person name="Foster-Nyarko E."/>
            <person name="Jarju S."/>
            <person name="Secka A."/>
            <person name="Antonio M."/>
            <person name="Oren A."/>
            <person name="Chaudhuri R.R."/>
            <person name="La Ragione R."/>
            <person name="Hildebrand F."/>
            <person name="Pallen M.J."/>
        </authorList>
    </citation>
    <scope>NUCLEOTIDE SEQUENCE</scope>
    <source>
        <strain evidence="1">B1-3475</strain>
    </source>
</reference>
<dbReference type="AlphaFoldDB" id="A0A9D9HLR9"/>
<evidence type="ECO:0008006" key="3">
    <source>
        <dbReference type="Google" id="ProtNLM"/>
    </source>
</evidence>
<reference evidence="1" key="1">
    <citation type="submission" date="2020-10" db="EMBL/GenBank/DDBJ databases">
        <authorList>
            <person name="Gilroy R."/>
        </authorList>
    </citation>
    <scope>NUCLEOTIDE SEQUENCE</scope>
    <source>
        <strain evidence="1">B1-3475</strain>
    </source>
</reference>
<evidence type="ECO:0000313" key="2">
    <source>
        <dbReference type="Proteomes" id="UP000823617"/>
    </source>
</evidence>